<dbReference type="Proteomes" id="UP001516472">
    <property type="component" value="Unassembled WGS sequence"/>
</dbReference>
<reference evidence="1 2" key="1">
    <citation type="submission" date="2020-02" db="EMBL/GenBank/DDBJ databases">
        <authorList>
            <person name="Babadi Z.K."/>
            <person name="Risdian C."/>
            <person name="Ebrahimipour G.H."/>
            <person name="Wink J."/>
        </authorList>
    </citation>
    <scope>NUCLEOTIDE SEQUENCE [LARGE SCALE GENOMIC DNA]</scope>
    <source>
        <strain evidence="1 2">ZKHCc1 1396</strain>
    </source>
</reference>
<accession>A0ABR9PIV3</accession>
<organism evidence="1 2">
    <name type="scientific">Corallococcus soli</name>
    <dbReference type="NCBI Taxonomy" id="2710757"/>
    <lineage>
        <taxon>Bacteria</taxon>
        <taxon>Pseudomonadati</taxon>
        <taxon>Myxococcota</taxon>
        <taxon>Myxococcia</taxon>
        <taxon>Myxococcales</taxon>
        <taxon>Cystobacterineae</taxon>
        <taxon>Myxococcaceae</taxon>
        <taxon>Corallococcus</taxon>
    </lineage>
</organism>
<evidence type="ECO:0000313" key="1">
    <source>
        <dbReference type="EMBL" id="MBE4747868.1"/>
    </source>
</evidence>
<comment type="caution">
    <text evidence="1">The sequence shown here is derived from an EMBL/GenBank/DDBJ whole genome shotgun (WGS) entry which is preliminary data.</text>
</comment>
<keyword evidence="2" id="KW-1185">Reference proteome</keyword>
<evidence type="ECO:0000313" key="2">
    <source>
        <dbReference type="Proteomes" id="UP001516472"/>
    </source>
</evidence>
<protein>
    <submittedName>
        <fullName evidence="1">Uncharacterized protein</fullName>
    </submittedName>
</protein>
<gene>
    <name evidence="1" type="ORF">G4177_06700</name>
</gene>
<name>A0ABR9PIV3_9BACT</name>
<dbReference type="EMBL" id="JAAIYO010000001">
    <property type="protein sequence ID" value="MBE4747868.1"/>
    <property type="molecule type" value="Genomic_DNA"/>
</dbReference>
<sequence length="299" mass="33566">MRLSPLANDDGELVLSIGNGRYPFDEVHDGSELFWHGTGSNRTVSQVFLQGFNTAWSRESPANPNAKKIVWRSSDDDIELESGVCLARDIRGAAFFPLTDSNSLELSDAYYIYAVAPRWTTNTYQAQKVAEAVETNRMEGSFLPKKKDFWADKSRWDYDPAEEDSDNACCVWQFNEHATLEVKPAEIVGCWEASRSLLVGLSKVNGKKVGEDHRQKAGIRFEVGKMVRGNKQHELFDEAKAVIDNYKQVYPRKGGQWLSYHGIVSCTQICDTKADAKLLAKQVQAVVAKETALNERGDF</sequence>
<proteinExistence type="predicted"/>
<dbReference type="RefSeq" id="WP_193347219.1">
    <property type="nucleotide sequence ID" value="NZ_CBCSIP010000003.1"/>
</dbReference>